<feature type="transmembrane region" description="Helical" evidence="7">
    <location>
        <begin position="170"/>
        <end position="196"/>
    </location>
</feature>
<feature type="transmembrane region" description="Helical" evidence="7">
    <location>
        <begin position="208"/>
        <end position="230"/>
    </location>
</feature>
<evidence type="ECO:0000313" key="10">
    <source>
        <dbReference type="Proteomes" id="UP001392437"/>
    </source>
</evidence>
<feature type="transmembrane region" description="Helical" evidence="7">
    <location>
        <begin position="128"/>
        <end position="150"/>
    </location>
</feature>
<dbReference type="AlphaFoldDB" id="A0AAW0R337"/>
<evidence type="ECO:0000256" key="1">
    <source>
        <dbReference type="ARBA" id="ARBA00004141"/>
    </source>
</evidence>
<keyword evidence="2 7" id="KW-0812">Transmembrane</keyword>
<evidence type="ECO:0000313" key="9">
    <source>
        <dbReference type="EMBL" id="KAK8123380.1"/>
    </source>
</evidence>
<gene>
    <name evidence="9" type="ORF">PG999_003298</name>
</gene>
<feature type="compositionally biased region" description="Basic and acidic residues" evidence="6">
    <location>
        <begin position="294"/>
        <end position="305"/>
    </location>
</feature>
<comment type="caution">
    <text evidence="9">The sequence shown here is derived from an EMBL/GenBank/DDBJ whole genome shotgun (WGS) entry which is preliminary data.</text>
</comment>
<feature type="transmembrane region" description="Helical" evidence="7">
    <location>
        <begin position="250"/>
        <end position="275"/>
    </location>
</feature>
<feature type="transmembrane region" description="Helical" evidence="7">
    <location>
        <begin position="51"/>
        <end position="72"/>
    </location>
</feature>
<feature type="domain" description="Rhodopsin" evidence="8">
    <location>
        <begin position="35"/>
        <end position="272"/>
    </location>
</feature>
<evidence type="ECO:0000256" key="2">
    <source>
        <dbReference type="ARBA" id="ARBA00022692"/>
    </source>
</evidence>
<organism evidence="9 10">
    <name type="scientific">Apiospora kogelbergensis</name>
    <dbReference type="NCBI Taxonomy" id="1337665"/>
    <lineage>
        <taxon>Eukaryota</taxon>
        <taxon>Fungi</taxon>
        <taxon>Dikarya</taxon>
        <taxon>Ascomycota</taxon>
        <taxon>Pezizomycotina</taxon>
        <taxon>Sordariomycetes</taxon>
        <taxon>Xylariomycetidae</taxon>
        <taxon>Amphisphaeriales</taxon>
        <taxon>Apiosporaceae</taxon>
        <taxon>Apiospora</taxon>
    </lineage>
</organism>
<keyword evidence="4 7" id="KW-0472">Membrane</keyword>
<name>A0AAW0R337_9PEZI</name>
<evidence type="ECO:0000256" key="7">
    <source>
        <dbReference type="SAM" id="Phobius"/>
    </source>
</evidence>
<proteinExistence type="inferred from homology"/>
<sequence>MSSPAPAAPGLSLITKDLIIVSAVFPVLSAIAILLRFKARRVTRAGLKSDDWWILATWMFTFGLSVVVWVFAEIMGIDHYKTDILTGNKNASLCLVVESLLTQFDLTTVKIAILLFYQRVFPVKPFRIAVWVAIAAVSTWGITVFFTILFQGDPRDFIVEGKQEFVLDPIAVGQAQVVGTLVLDFVVLLFPLPMIFGLQMPMKRKIGLALVFWLGLFCCVAALVRVILINRILHDIIDAPSLVYTQATQFIFLLMEPNASIIAACLPCYAPLWGIGKDVFMRSYRSIFSGTDRRNLRSHTDHSRLGDGQSNTASQEHLSHDDPEWRGESQTKTHIRTYDRQSGEDGSIPLENMGKIQVTRGVDVTSK</sequence>
<dbReference type="InterPro" id="IPR052337">
    <property type="entry name" value="SAT4-like"/>
</dbReference>
<evidence type="ECO:0000259" key="8">
    <source>
        <dbReference type="Pfam" id="PF20684"/>
    </source>
</evidence>
<protein>
    <recommendedName>
        <fullName evidence="8">Rhodopsin domain-containing protein</fullName>
    </recommendedName>
</protein>
<feature type="region of interest" description="Disordered" evidence="6">
    <location>
        <begin position="294"/>
        <end position="367"/>
    </location>
</feature>
<feature type="transmembrane region" description="Helical" evidence="7">
    <location>
        <begin position="18"/>
        <end position="39"/>
    </location>
</feature>
<dbReference type="PANTHER" id="PTHR33048:SF18">
    <property type="entry name" value="INTEGRAL MEMBRANE PROTEIN"/>
    <property type="match status" value="1"/>
</dbReference>
<reference evidence="9 10" key="1">
    <citation type="submission" date="2023-01" db="EMBL/GenBank/DDBJ databases">
        <title>Analysis of 21 Apiospora genomes using comparative genomics revels a genus with tremendous synthesis potential of carbohydrate active enzymes and secondary metabolites.</title>
        <authorList>
            <person name="Sorensen T."/>
        </authorList>
    </citation>
    <scope>NUCLEOTIDE SEQUENCE [LARGE SCALE GENOMIC DNA]</scope>
    <source>
        <strain evidence="9 10">CBS 117206</strain>
    </source>
</reference>
<keyword evidence="3 7" id="KW-1133">Transmembrane helix</keyword>
<evidence type="ECO:0000256" key="3">
    <source>
        <dbReference type="ARBA" id="ARBA00022989"/>
    </source>
</evidence>
<accession>A0AAW0R337</accession>
<dbReference type="GO" id="GO:0016020">
    <property type="term" value="C:membrane"/>
    <property type="evidence" value="ECO:0007669"/>
    <property type="project" value="UniProtKB-SubCell"/>
</dbReference>
<comment type="similarity">
    <text evidence="5">Belongs to the SAT4 family.</text>
</comment>
<dbReference type="PANTHER" id="PTHR33048">
    <property type="entry name" value="PTH11-LIKE INTEGRAL MEMBRANE PROTEIN (AFU_ORTHOLOGUE AFUA_5G11245)"/>
    <property type="match status" value="1"/>
</dbReference>
<evidence type="ECO:0000256" key="6">
    <source>
        <dbReference type="SAM" id="MobiDB-lite"/>
    </source>
</evidence>
<evidence type="ECO:0000256" key="5">
    <source>
        <dbReference type="ARBA" id="ARBA00038359"/>
    </source>
</evidence>
<dbReference type="Proteomes" id="UP001392437">
    <property type="component" value="Unassembled WGS sequence"/>
</dbReference>
<dbReference type="InterPro" id="IPR049326">
    <property type="entry name" value="Rhodopsin_dom_fungi"/>
</dbReference>
<feature type="transmembrane region" description="Helical" evidence="7">
    <location>
        <begin position="92"/>
        <end position="116"/>
    </location>
</feature>
<dbReference type="Pfam" id="PF20684">
    <property type="entry name" value="Fung_rhodopsin"/>
    <property type="match status" value="1"/>
</dbReference>
<feature type="compositionally biased region" description="Basic and acidic residues" evidence="6">
    <location>
        <begin position="317"/>
        <end position="343"/>
    </location>
</feature>
<comment type="subcellular location">
    <subcellularLocation>
        <location evidence="1">Membrane</location>
        <topology evidence="1">Multi-pass membrane protein</topology>
    </subcellularLocation>
</comment>
<keyword evidence="10" id="KW-1185">Reference proteome</keyword>
<evidence type="ECO:0000256" key="4">
    <source>
        <dbReference type="ARBA" id="ARBA00023136"/>
    </source>
</evidence>
<dbReference type="EMBL" id="JAQQWP010000003">
    <property type="protein sequence ID" value="KAK8123380.1"/>
    <property type="molecule type" value="Genomic_DNA"/>
</dbReference>